<comment type="caution">
    <text evidence="3">The sequence shown here is derived from an EMBL/GenBank/DDBJ whole genome shotgun (WGS) entry which is preliminary data.</text>
</comment>
<dbReference type="GO" id="GO:0003729">
    <property type="term" value="F:mRNA binding"/>
    <property type="evidence" value="ECO:0007669"/>
    <property type="project" value="UniProtKB-ARBA"/>
</dbReference>
<feature type="repeat" description="PPR" evidence="2">
    <location>
        <begin position="223"/>
        <end position="257"/>
    </location>
</feature>
<feature type="repeat" description="PPR" evidence="2">
    <location>
        <begin position="258"/>
        <end position="292"/>
    </location>
</feature>
<dbReference type="FunFam" id="1.25.40.10:FF:001383">
    <property type="entry name" value="Pentatricopeptide repeat-containing protein mitochondrial"/>
    <property type="match status" value="1"/>
</dbReference>
<feature type="repeat" description="PPR" evidence="2">
    <location>
        <begin position="328"/>
        <end position="358"/>
    </location>
</feature>
<gene>
    <name evidence="3" type="ORF">Syun_000520</name>
</gene>
<dbReference type="SUPFAM" id="SSF48452">
    <property type="entry name" value="TPR-like"/>
    <property type="match status" value="2"/>
</dbReference>
<feature type="repeat" description="PPR" evidence="2">
    <location>
        <begin position="157"/>
        <end position="187"/>
    </location>
</feature>
<accession>A0AAP0LD68</accession>
<dbReference type="AlphaFoldDB" id="A0AAP0LD68"/>
<dbReference type="InterPro" id="IPR046960">
    <property type="entry name" value="PPR_At4g14850-like_plant"/>
</dbReference>
<dbReference type="GO" id="GO:0009451">
    <property type="term" value="P:RNA modification"/>
    <property type="evidence" value="ECO:0007669"/>
    <property type="project" value="InterPro"/>
</dbReference>
<dbReference type="InterPro" id="IPR046848">
    <property type="entry name" value="E_motif"/>
</dbReference>
<dbReference type="EMBL" id="JBBNAF010000001">
    <property type="protein sequence ID" value="KAK9168380.1"/>
    <property type="molecule type" value="Genomic_DNA"/>
</dbReference>
<dbReference type="PANTHER" id="PTHR47926:SF487">
    <property type="entry name" value="REPEAT (TPR)-LIKE SUPERFAMILY PROTEIN, PUTATIVE-RELATED"/>
    <property type="match status" value="1"/>
</dbReference>
<dbReference type="NCBIfam" id="TIGR00756">
    <property type="entry name" value="PPR"/>
    <property type="match status" value="6"/>
</dbReference>
<name>A0AAP0LD68_9MAGN</name>
<proteinExistence type="predicted"/>
<organism evidence="3 4">
    <name type="scientific">Stephania yunnanensis</name>
    <dbReference type="NCBI Taxonomy" id="152371"/>
    <lineage>
        <taxon>Eukaryota</taxon>
        <taxon>Viridiplantae</taxon>
        <taxon>Streptophyta</taxon>
        <taxon>Embryophyta</taxon>
        <taxon>Tracheophyta</taxon>
        <taxon>Spermatophyta</taxon>
        <taxon>Magnoliopsida</taxon>
        <taxon>Ranunculales</taxon>
        <taxon>Menispermaceae</taxon>
        <taxon>Menispermoideae</taxon>
        <taxon>Cissampelideae</taxon>
        <taxon>Stephania</taxon>
    </lineage>
</organism>
<evidence type="ECO:0008006" key="5">
    <source>
        <dbReference type="Google" id="ProtNLM"/>
    </source>
</evidence>
<dbReference type="Pfam" id="PF01535">
    <property type="entry name" value="PPR"/>
    <property type="match status" value="5"/>
</dbReference>
<evidence type="ECO:0000256" key="2">
    <source>
        <dbReference type="PROSITE-ProRule" id="PRU00708"/>
    </source>
</evidence>
<dbReference type="FunFam" id="1.25.40.10:FF:000073">
    <property type="entry name" value="Pentatricopeptide repeat-containing protein chloroplastic"/>
    <property type="match status" value="1"/>
</dbReference>
<protein>
    <recommendedName>
        <fullName evidence="5">Pentatricopeptide repeat-containing protein</fullName>
    </recommendedName>
</protein>
<dbReference type="PANTHER" id="PTHR47926">
    <property type="entry name" value="PENTATRICOPEPTIDE REPEAT-CONTAINING PROTEIN"/>
    <property type="match status" value="1"/>
</dbReference>
<keyword evidence="4" id="KW-1185">Reference proteome</keyword>
<feature type="repeat" description="PPR" evidence="2">
    <location>
        <begin position="87"/>
        <end position="121"/>
    </location>
</feature>
<dbReference type="InterPro" id="IPR011990">
    <property type="entry name" value="TPR-like_helical_dom_sf"/>
</dbReference>
<sequence>MHTTVMITSQIIIGRRRYQSCFNFYAKCLEIYGHGQDLHSGRVLHANLITAGLAQSTNVSAKLIAFYIRCGRVSDARKVFDRVPQPSLSCWVVLVGAYSRRGNYRETMELFREMQIDYPIPDVYILPSILRACANMYDQQTGAKIHGAILRHCFNNDVFVISSLIDMYSKCGQVEKARRVFNAAPEKDIVTWNSMVSGYAQQGHPREALELLNKMKGQGEKPSLVTWNALIAGFAQVGDCEIALELFRAMRVDGIKPDVISWTSVVSGFVQHFRNREAFDTFDRMLSAGIKPSTYTISSLLPACATVANSSMGREIHGYALVRGVEEDVYVCSSLVDMYAKCGFIFEAEKLFNKMREKHPVTWNSMIFGYANHGQCTKAIEQFYKMLEEVEPDHVTFVAALTACSHAGMLKLGRDIFQLIREHRIEPRLEHYACMVDLLGRAGELTEAYNLIKTMSLKPDRFVWGALLGACKSHGNIELAKIAAGQLYEIEPESAGSCLSLSSLYANAGNWQNAERLKKTAKRKRLKISTGCSWLEIVQSD</sequence>
<dbReference type="PROSITE" id="PS51375">
    <property type="entry name" value="PPR"/>
    <property type="match status" value="8"/>
</dbReference>
<dbReference type="FunFam" id="1.25.40.10:FF:000090">
    <property type="entry name" value="Pentatricopeptide repeat-containing protein, chloroplastic"/>
    <property type="match status" value="1"/>
</dbReference>
<feature type="repeat" description="PPR" evidence="2">
    <location>
        <begin position="393"/>
        <end position="427"/>
    </location>
</feature>
<dbReference type="Pfam" id="PF13041">
    <property type="entry name" value="PPR_2"/>
    <property type="match status" value="1"/>
</dbReference>
<dbReference type="Proteomes" id="UP001420932">
    <property type="component" value="Unassembled WGS sequence"/>
</dbReference>
<reference evidence="3 4" key="1">
    <citation type="submission" date="2024-01" db="EMBL/GenBank/DDBJ databases">
        <title>Genome assemblies of Stephania.</title>
        <authorList>
            <person name="Yang L."/>
        </authorList>
    </citation>
    <scope>NUCLEOTIDE SEQUENCE [LARGE SCALE GENOMIC DNA]</scope>
    <source>
        <strain evidence="3">YNDBR</strain>
        <tissue evidence="3">Leaf</tissue>
    </source>
</reference>
<dbReference type="InterPro" id="IPR002885">
    <property type="entry name" value="PPR_rpt"/>
</dbReference>
<evidence type="ECO:0000313" key="4">
    <source>
        <dbReference type="Proteomes" id="UP001420932"/>
    </source>
</evidence>
<keyword evidence="1" id="KW-0677">Repeat</keyword>
<feature type="repeat" description="PPR" evidence="2">
    <location>
        <begin position="188"/>
        <end position="222"/>
    </location>
</feature>
<dbReference type="Pfam" id="PF13812">
    <property type="entry name" value="PPR_3"/>
    <property type="match status" value="1"/>
</dbReference>
<feature type="repeat" description="PPR" evidence="2">
    <location>
        <begin position="359"/>
        <end position="389"/>
    </location>
</feature>
<dbReference type="Gene3D" id="1.25.40.10">
    <property type="entry name" value="Tetratricopeptide repeat domain"/>
    <property type="match status" value="5"/>
</dbReference>
<evidence type="ECO:0000256" key="1">
    <source>
        <dbReference type="ARBA" id="ARBA00022737"/>
    </source>
</evidence>
<evidence type="ECO:0000313" key="3">
    <source>
        <dbReference type="EMBL" id="KAK9168380.1"/>
    </source>
</evidence>
<dbReference type="Pfam" id="PF20431">
    <property type="entry name" value="E_motif"/>
    <property type="match status" value="1"/>
</dbReference>